<name>A0A8A3P8N9_9HELO</name>
<reference evidence="2" key="1">
    <citation type="submission" date="2020-10" db="EMBL/GenBank/DDBJ databases">
        <title>Genome Sequence of Monilinia vaccinii-corymbosi Sheds Light on Mummy Berry Disease Infection of Blueberry and Mating Type.</title>
        <authorList>
            <person name="Yow A.G."/>
            <person name="Zhang Y."/>
            <person name="Bansal K."/>
            <person name="Eacker S.M."/>
            <person name="Sullivan S."/>
            <person name="Liachko I."/>
            <person name="Cubeta M.A."/>
            <person name="Rollins J.A."/>
            <person name="Ashrafi H."/>
        </authorList>
    </citation>
    <scope>NUCLEOTIDE SEQUENCE</scope>
    <source>
        <strain evidence="2">RL-1</strain>
    </source>
</reference>
<evidence type="ECO:0000313" key="2">
    <source>
        <dbReference type="EMBL" id="QSZ31098.1"/>
    </source>
</evidence>
<dbReference type="Proteomes" id="UP000672032">
    <property type="component" value="Chromosome 2"/>
</dbReference>
<dbReference type="OrthoDB" id="277398at2759"/>
<keyword evidence="3" id="KW-1185">Reference proteome</keyword>
<sequence length="159" mass="17445">MYSIPRPLCNSVTTFLPHNKPFSTTLALASKSVSQLQRRALKLPASTGISTDYTASKEEAAPKENAVPNSKLSTPTASSTLGSFNLARSKVLSKENDHDHDAYDLIRPLLKENGGKWLLTADKKGIERVFRFRGFKAAWVGFSPFLLSFFPLPGFELGA</sequence>
<proteinExistence type="predicted"/>
<organism evidence="2 3">
    <name type="scientific">Monilinia vaccinii-corymbosi</name>
    <dbReference type="NCBI Taxonomy" id="61207"/>
    <lineage>
        <taxon>Eukaryota</taxon>
        <taxon>Fungi</taxon>
        <taxon>Dikarya</taxon>
        <taxon>Ascomycota</taxon>
        <taxon>Pezizomycotina</taxon>
        <taxon>Leotiomycetes</taxon>
        <taxon>Helotiales</taxon>
        <taxon>Sclerotiniaceae</taxon>
        <taxon>Monilinia</taxon>
    </lineage>
</organism>
<evidence type="ECO:0000256" key="1">
    <source>
        <dbReference type="SAM" id="MobiDB-lite"/>
    </source>
</evidence>
<dbReference type="AlphaFoldDB" id="A0A8A3P8N9"/>
<evidence type="ECO:0000313" key="3">
    <source>
        <dbReference type="Proteomes" id="UP000672032"/>
    </source>
</evidence>
<feature type="region of interest" description="Disordered" evidence="1">
    <location>
        <begin position="54"/>
        <end position="78"/>
    </location>
</feature>
<accession>A0A8A3P8N9</accession>
<gene>
    <name evidence="2" type="ORF">DSL72_000659</name>
</gene>
<feature type="compositionally biased region" description="Polar residues" evidence="1">
    <location>
        <begin position="67"/>
        <end position="78"/>
    </location>
</feature>
<protein>
    <submittedName>
        <fullName evidence="2">Uncharacterized protein</fullName>
    </submittedName>
</protein>
<dbReference type="EMBL" id="CP063406">
    <property type="protein sequence ID" value="QSZ31098.1"/>
    <property type="molecule type" value="Genomic_DNA"/>
</dbReference>